<proteinExistence type="predicted"/>
<comment type="caution">
    <text evidence="1">The sequence shown here is derived from an EMBL/GenBank/DDBJ whole genome shotgun (WGS) entry which is preliminary data.</text>
</comment>
<evidence type="ECO:0008006" key="3">
    <source>
        <dbReference type="Google" id="ProtNLM"/>
    </source>
</evidence>
<dbReference type="InterPro" id="IPR007922">
    <property type="entry name" value="DciA-like"/>
</dbReference>
<dbReference type="Pfam" id="PF05258">
    <property type="entry name" value="DciA"/>
    <property type="match status" value="1"/>
</dbReference>
<accession>A0A9W6LQ82</accession>
<dbReference type="PANTHER" id="PTHR36456:SF1">
    <property type="entry name" value="UPF0232 PROTEIN SCO3875"/>
    <property type="match status" value="1"/>
</dbReference>
<dbReference type="Proteomes" id="UP001144471">
    <property type="component" value="Unassembled WGS sequence"/>
</dbReference>
<protein>
    <recommendedName>
        <fullName evidence="3">DUF721 domain-containing protein</fullName>
    </recommendedName>
</protein>
<dbReference type="RefSeq" id="WP_281838010.1">
    <property type="nucleotide sequence ID" value="NZ_BSDY01000043.1"/>
</dbReference>
<dbReference type="PANTHER" id="PTHR36456">
    <property type="entry name" value="UPF0232 PROTEIN SCO3875"/>
    <property type="match status" value="1"/>
</dbReference>
<reference evidence="1" key="1">
    <citation type="submission" date="2022-12" db="EMBL/GenBank/DDBJ databases">
        <title>Reference genome sequencing for broad-spectrum identification of bacterial and archaeal isolates by mass spectrometry.</title>
        <authorList>
            <person name="Sekiguchi Y."/>
            <person name="Tourlousse D.M."/>
        </authorList>
    </citation>
    <scope>NUCLEOTIDE SEQUENCE</scope>
    <source>
        <strain evidence="1">10succ1</strain>
    </source>
</reference>
<name>A0A9W6LQ82_9FUSO</name>
<evidence type="ECO:0000313" key="2">
    <source>
        <dbReference type="Proteomes" id="UP001144471"/>
    </source>
</evidence>
<sequence length="283" mass="33604">MMEIKSVKNAIEEAVIKSRKLKESILKARWSEVVGEMAKKSTPLYIREGILYSLVEGPVFLQHMNMNKNNYLQRANKVLKGEYLQDMRFKVGRIALEEYFHEDNVVEDGDIEVSLTPEEMEEIRRSSEEIPDPEVRERIIHLKEESLKREKYLLKRGYKKCVVCGTPHERSRGDLCRICENKKVKDREERVFKIFSKDPYASFEEMEKTIPGMTRDEYKKYKDKKLDKIYRRAYFLVVDKKEEAAVECLYNYFRLETGNRNEYEIATKSRNLVLVMKEKIAEV</sequence>
<organism evidence="1 2">
    <name type="scientific">Propionigenium maris DSM 9537</name>
    <dbReference type="NCBI Taxonomy" id="1123000"/>
    <lineage>
        <taxon>Bacteria</taxon>
        <taxon>Fusobacteriati</taxon>
        <taxon>Fusobacteriota</taxon>
        <taxon>Fusobacteriia</taxon>
        <taxon>Fusobacteriales</taxon>
        <taxon>Fusobacteriaceae</taxon>
        <taxon>Propionigenium</taxon>
    </lineage>
</organism>
<keyword evidence="2" id="KW-1185">Reference proteome</keyword>
<dbReference type="AlphaFoldDB" id="A0A9W6LQ82"/>
<evidence type="ECO:0000313" key="1">
    <source>
        <dbReference type="EMBL" id="GLI58280.1"/>
    </source>
</evidence>
<gene>
    <name evidence="1" type="ORF">PM10SUCC1_37940</name>
</gene>
<dbReference type="EMBL" id="BSDY01000043">
    <property type="protein sequence ID" value="GLI58280.1"/>
    <property type="molecule type" value="Genomic_DNA"/>
</dbReference>